<dbReference type="RefSeq" id="WP_062633226.1">
    <property type="nucleotide sequence ID" value="NZ_FCOG02000007.1"/>
</dbReference>
<comment type="caution">
    <text evidence="2">The sequence shown here is derived from an EMBL/GenBank/DDBJ whole genome shotgun (WGS) entry which is preliminary data.</text>
</comment>
<sequence length="186" mass="19727">MFYAMQPISSMTRANLAAFLNVSGRLASGIQQLTELNVQTVRTMIEESSSLLRAGEESSPGDVLGWQSIMLAQFPEKAASYGRYFLSIVTSTEADIISEARSQYERNGIGMKEALDAAASETESAIGEEARIVTNMTDTMAESAGESARAILDASGEVAQKTADAGVQAAEIAEGATTKARTSSKR</sequence>
<evidence type="ECO:0000313" key="3">
    <source>
        <dbReference type="Proteomes" id="UP000219522"/>
    </source>
</evidence>
<dbReference type="Pfam" id="PF09361">
    <property type="entry name" value="Phasin_2"/>
    <property type="match status" value="1"/>
</dbReference>
<evidence type="ECO:0000259" key="1">
    <source>
        <dbReference type="Pfam" id="PF09361"/>
    </source>
</evidence>
<protein>
    <submittedName>
        <fullName evidence="2">Phasin family protein</fullName>
    </submittedName>
</protein>
<reference evidence="2 3" key="1">
    <citation type="submission" date="2017-09" db="EMBL/GenBank/DDBJ databases">
        <authorList>
            <person name="Varghese N."/>
            <person name="Submissions S."/>
        </authorList>
    </citation>
    <scope>NUCLEOTIDE SEQUENCE [LARGE SCALE GENOMIC DNA]</scope>
    <source>
        <strain evidence="2 3">OK806</strain>
    </source>
</reference>
<dbReference type="Proteomes" id="UP000219522">
    <property type="component" value="Unassembled WGS sequence"/>
</dbReference>
<dbReference type="AlphaFoldDB" id="A0A7Z7I448"/>
<keyword evidence="3" id="KW-1185">Reference proteome</keyword>
<gene>
    <name evidence="2" type="ORF">SAMN05446927_2011</name>
</gene>
<dbReference type="OrthoDB" id="9110675at2"/>
<name>A0A7Z7I448_9BURK</name>
<feature type="domain" description="Phasin" evidence="1">
    <location>
        <begin position="8"/>
        <end position="98"/>
    </location>
</feature>
<dbReference type="InterPro" id="IPR018968">
    <property type="entry name" value="Phasin"/>
</dbReference>
<dbReference type="EMBL" id="OCSU01000001">
    <property type="protein sequence ID" value="SOE60888.1"/>
    <property type="molecule type" value="Genomic_DNA"/>
</dbReference>
<evidence type="ECO:0000313" key="2">
    <source>
        <dbReference type="EMBL" id="SOE60888.1"/>
    </source>
</evidence>
<accession>A0A7Z7I448</accession>
<proteinExistence type="predicted"/>
<organism evidence="2 3">
    <name type="scientific">Caballeronia arationis</name>
    <dbReference type="NCBI Taxonomy" id="1777142"/>
    <lineage>
        <taxon>Bacteria</taxon>
        <taxon>Pseudomonadati</taxon>
        <taxon>Pseudomonadota</taxon>
        <taxon>Betaproteobacteria</taxon>
        <taxon>Burkholderiales</taxon>
        <taxon>Burkholderiaceae</taxon>
        <taxon>Caballeronia</taxon>
    </lineage>
</organism>